<protein>
    <recommendedName>
        <fullName evidence="2">acid phosphatase</fullName>
        <ecNumber evidence="2">3.1.3.2</ecNumber>
    </recommendedName>
</protein>
<dbReference type="Gene3D" id="3.60.21.10">
    <property type="match status" value="1"/>
</dbReference>
<evidence type="ECO:0000256" key="2">
    <source>
        <dbReference type="ARBA" id="ARBA00012646"/>
    </source>
</evidence>
<keyword evidence="3" id="KW-0732">Signal</keyword>
<evidence type="ECO:0000256" key="3">
    <source>
        <dbReference type="ARBA" id="ARBA00022729"/>
    </source>
</evidence>
<gene>
    <name evidence="5" type="ORF">LLUT_LOCUS11009</name>
</gene>
<evidence type="ECO:0000259" key="4">
    <source>
        <dbReference type="Pfam" id="PF00149"/>
    </source>
</evidence>
<dbReference type="GO" id="GO:0003993">
    <property type="term" value="F:acid phosphatase activity"/>
    <property type="evidence" value="ECO:0007669"/>
    <property type="project" value="UniProtKB-EC"/>
</dbReference>
<reference evidence="5 6" key="1">
    <citation type="submission" date="2024-03" db="EMBL/GenBank/DDBJ databases">
        <authorList>
            <person name="Martinez-Hernandez J."/>
        </authorList>
    </citation>
    <scope>NUCLEOTIDE SEQUENCE [LARGE SCALE GENOMIC DNA]</scope>
</reference>
<dbReference type="Proteomes" id="UP001497480">
    <property type="component" value="Unassembled WGS sequence"/>
</dbReference>
<keyword evidence="6" id="KW-1185">Reference proteome</keyword>
<name>A0AAV1WKT6_LUPLU</name>
<dbReference type="SUPFAM" id="SSF56300">
    <property type="entry name" value="Metallo-dependent phosphatases"/>
    <property type="match status" value="1"/>
</dbReference>
<sequence>MPYEESGSDSNLYYSFDVAGVHVIMLGFYTDFDSESKQYKWLEEDLKKVNRKNTPWLVVLVHAPWYNSNTARQDEKESVNMMANMEDLLYQGRVNIIFEGHVHTYERFVHRPQTRDLIIQGG</sequence>
<dbReference type="EMBL" id="CAXHTB010000007">
    <property type="protein sequence ID" value="CAL0309949.1"/>
    <property type="molecule type" value="Genomic_DNA"/>
</dbReference>
<dbReference type="InterPro" id="IPR039331">
    <property type="entry name" value="PAPs-like"/>
</dbReference>
<evidence type="ECO:0000313" key="5">
    <source>
        <dbReference type="EMBL" id="CAL0309949.1"/>
    </source>
</evidence>
<dbReference type="EC" id="3.1.3.2" evidence="2"/>
<comment type="caution">
    <text evidence="5">The sequence shown here is derived from an EMBL/GenBank/DDBJ whole genome shotgun (WGS) entry which is preliminary data.</text>
</comment>
<dbReference type="PANTHER" id="PTHR22953">
    <property type="entry name" value="ACID PHOSPHATASE RELATED"/>
    <property type="match status" value="1"/>
</dbReference>
<organism evidence="5 6">
    <name type="scientific">Lupinus luteus</name>
    <name type="common">European yellow lupine</name>
    <dbReference type="NCBI Taxonomy" id="3873"/>
    <lineage>
        <taxon>Eukaryota</taxon>
        <taxon>Viridiplantae</taxon>
        <taxon>Streptophyta</taxon>
        <taxon>Embryophyta</taxon>
        <taxon>Tracheophyta</taxon>
        <taxon>Spermatophyta</taxon>
        <taxon>Magnoliopsida</taxon>
        <taxon>eudicotyledons</taxon>
        <taxon>Gunneridae</taxon>
        <taxon>Pentapetalae</taxon>
        <taxon>rosids</taxon>
        <taxon>fabids</taxon>
        <taxon>Fabales</taxon>
        <taxon>Fabaceae</taxon>
        <taxon>Papilionoideae</taxon>
        <taxon>50 kb inversion clade</taxon>
        <taxon>genistoids sensu lato</taxon>
        <taxon>core genistoids</taxon>
        <taxon>Genisteae</taxon>
        <taxon>Lupinus</taxon>
    </lineage>
</organism>
<dbReference type="InterPro" id="IPR029052">
    <property type="entry name" value="Metallo-depent_PP-like"/>
</dbReference>
<evidence type="ECO:0000313" key="6">
    <source>
        <dbReference type="Proteomes" id="UP001497480"/>
    </source>
</evidence>
<accession>A0AAV1WKT6</accession>
<comment type="catalytic activity">
    <reaction evidence="1">
        <text>a phosphate monoester + H2O = an alcohol + phosphate</text>
        <dbReference type="Rhea" id="RHEA:15017"/>
        <dbReference type="ChEBI" id="CHEBI:15377"/>
        <dbReference type="ChEBI" id="CHEBI:30879"/>
        <dbReference type="ChEBI" id="CHEBI:43474"/>
        <dbReference type="ChEBI" id="CHEBI:67140"/>
        <dbReference type="EC" id="3.1.3.2"/>
    </reaction>
</comment>
<feature type="domain" description="Calcineurin-like phosphoesterase" evidence="4">
    <location>
        <begin position="27"/>
        <end position="105"/>
    </location>
</feature>
<dbReference type="InterPro" id="IPR004843">
    <property type="entry name" value="Calcineurin-like_PHP"/>
</dbReference>
<proteinExistence type="predicted"/>
<evidence type="ECO:0000256" key="1">
    <source>
        <dbReference type="ARBA" id="ARBA00000032"/>
    </source>
</evidence>
<dbReference type="PANTHER" id="PTHR22953:SF153">
    <property type="entry name" value="PURPLE ACID PHOSPHATASE"/>
    <property type="match status" value="1"/>
</dbReference>
<dbReference type="AlphaFoldDB" id="A0AAV1WKT6"/>
<dbReference type="Pfam" id="PF00149">
    <property type="entry name" value="Metallophos"/>
    <property type="match status" value="1"/>
</dbReference>